<feature type="compositionally biased region" description="Low complexity" evidence="1">
    <location>
        <begin position="598"/>
        <end position="610"/>
    </location>
</feature>
<dbReference type="WBParaSite" id="maker-uti_cns_0007098-snap-gene-0.3-mRNA-1">
    <property type="protein sequence ID" value="maker-uti_cns_0007098-snap-gene-0.3-mRNA-1"/>
    <property type="gene ID" value="maker-uti_cns_0007098-snap-gene-0.3"/>
</dbReference>
<feature type="compositionally biased region" description="Basic and acidic residues" evidence="1">
    <location>
        <begin position="199"/>
        <end position="209"/>
    </location>
</feature>
<name>A0A1I8HPI9_9PLAT</name>
<keyword evidence="2" id="KW-1185">Reference proteome</keyword>
<feature type="compositionally biased region" description="Low complexity" evidence="1">
    <location>
        <begin position="432"/>
        <end position="447"/>
    </location>
</feature>
<dbReference type="Proteomes" id="UP000095280">
    <property type="component" value="Unplaced"/>
</dbReference>
<organism evidence="2 3">
    <name type="scientific">Macrostomum lignano</name>
    <dbReference type="NCBI Taxonomy" id="282301"/>
    <lineage>
        <taxon>Eukaryota</taxon>
        <taxon>Metazoa</taxon>
        <taxon>Spiralia</taxon>
        <taxon>Lophotrochozoa</taxon>
        <taxon>Platyhelminthes</taxon>
        <taxon>Rhabditophora</taxon>
        <taxon>Macrostomorpha</taxon>
        <taxon>Macrostomida</taxon>
        <taxon>Macrostomidae</taxon>
        <taxon>Macrostomum</taxon>
    </lineage>
</organism>
<proteinExistence type="predicted"/>
<accession>A0A1I8HPI9</accession>
<feature type="compositionally biased region" description="Polar residues" evidence="1">
    <location>
        <begin position="473"/>
        <end position="482"/>
    </location>
</feature>
<feature type="region of interest" description="Disordered" evidence="1">
    <location>
        <begin position="432"/>
        <end position="489"/>
    </location>
</feature>
<reference evidence="3" key="1">
    <citation type="submission" date="2016-11" db="UniProtKB">
        <authorList>
            <consortium name="WormBaseParasite"/>
        </authorList>
    </citation>
    <scope>IDENTIFICATION</scope>
</reference>
<protein>
    <submittedName>
        <fullName evidence="3">ANK_REP_REGION domain-containing protein</fullName>
    </submittedName>
</protein>
<evidence type="ECO:0000256" key="1">
    <source>
        <dbReference type="SAM" id="MobiDB-lite"/>
    </source>
</evidence>
<evidence type="ECO:0000313" key="2">
    <source>
        <dbReference type="Proteomes" id="UP000095280"/>
    </source>
</evidence>
<sequence length="633" mass="65735">MTNTMSSNKTQQEQLETQSAFRLDFCSPVYLNSLLRQQHLHWLEIHQRSRDSCSIATVTQFLFVIPTNLANLICVLGTEAPLLKAQLGCQLRRVRTPDYVAPDGLQTFSVDYADGGASAHAKFLAALNRICVRLQLTNICLGPADSRSCGDTTVNGARCSACAKVRTHTKTVRGASAAPRFQRQPLLTPPPPSQSQRPKTADKSKEKAAADQMAEAAANEIMHRLQLVNSAIDTAAVATASTRVALRRCEDKLMEAAFVKLRLHASAVSIFSDWAGQLTDRLIVGCAGLLARAVALRHAAASGVADAAVDELIRLVATGPLIAELATVERTPLFRACLLCDLRTSRQLLLDQQPFGAAYQLTVKSQRCGVACHASLLQLAESARVAKDASLGSLLLQKIAALPLITASTAASTTTATASAAASTATAAASSAAESAPAASAAPAGGSADRRKANTPILRPHRPADAEELASVERSSAASPATQAEAEDLGKAMRKQFSPAVGPVSAVRNGTLTAVQQGDGVAIFGGLLFGQAKAHLAHKAWLWSQRKSAAVSSIGVVETDADDDVDGCCCCCGGGGGVGVEDTAEAVADAALSDRSSEASPAAEAAAEAEAEAVAAAVESRLAEPSKSASSGD</sequence>
<evidence type="ECO:0000313" key="3">
    <source>
        <dbReference type="WBParaSite" id="maker-uti_cns_0007098-snap-gene-0.3-mRNA-1"/>
    </source>
</evidence>
<feature type="region of interest" description="Disordered" evidence="1">
    <location>
        <begin position="589"/>
        <end position="610"/>
    </location>
</feature>
<dbReference type="AlphaFoldDB" id="A0A1I8HPI9"/>
<feature type="region of interest" description="Disordered" evidence="1">
    <location>
        <begin position="173"/>
        <end position="213"/>
    </location>
</feature>